<dbReference type="HOGENOM" id="CLU_1982170_0_0_1"/>
<dbReference type="KEGG" id="ncr:NCU04974"/>
<keyword evidence="3" id="KW-1185">Reference proteome</keyword>
<gene>
    <name evidence="2" type="ORF">NCU04974</name>
</gene>
<proteinExistence type="predicted"/>
<feature type="region of interest" description="Disordered" evidence="1">
    <location>
        <begin position="1"/>
        <end position="30"/>
    </location>
</feature>
<name>Q7S2K2_NEUCR</name>
<evidence type="ECO:0000313" key="3">
    <source>
        <dbReference type="Proteomes" id="UP000001805"/>
    </source>
</evidence>
<dbReference type="Proteomes" id="UP000001805">
    <property type="component" value="Chromosome 4, Linkage Group IV"/>
</dbReference>
<dbReference type="InParanoid" id="Q7S2K2"/>
<reference evidence="2 3" key="1">
    <citation type="journal article" date="2003" name="Nature">
        <title>The genome sequence of the filamentous fungus Neurospora crassa.</title>
        <authorList>
            <person name="Galagan J.E."/>
            <person name="Calvo S.E."/>
            <person name="Borkovich K.A."/>
            <person name="Selker E.U."/>
            <person name="Read N.D."/>
            <person name="Jaffe D."/>
            <person name="FitzHugh W."/>
            <person name="Ma L.J."/>
            <person name="Smirnov S."/>
            <person name="Purcell S."/>
            <person name="Rehman B."/>
            <person name="Elkins T."/>
            <person name="Engels R."/>
            <person name="Wang S."/>
            <person name="Nielsen C.B."/>
            <person name="Butler J."/>
            <person name="Endrizzi M."/>
            <person name="Qui D."/>
            <person name="Ianakiev P."/>
            <person name="Bell-Pedersen D."/>
            <person name="Nelson M.A."/>
            <person name="Werner-Washburne M."/>
            <person name="Selitrennikoff C.P."/>
            <person name="Kinsey J.A."/>
            <person name="Braun E.L."/>
            <person name="Zelter A."/>
            <person name="Schulte U."/>
            <person name="Kothe G.O."/>
            <person name="Jedd G."/>
            <person name="Mewes W."/>
            <person name="Staben C."/>
            <person name="Marcotte E."/>
            <person name="Greenberg D."/>
            <person name="Roy A."/>
            <person name="Foley K."/>
            <person name="Naylor J."/>
            <person name="Stange-Thomann N."/>
            <person name="Barrett R."/>
            <person name="Gnerre S."/>
            <person name="Kamal M."/>
            <person name="Kamvysselis M."/>
            <person name="Mauceli E."/>
            <person name="Bielke C."/>
            <person name="Rudd S."/>
            <person name="Frishman D."/>
            <person name="Krystofova S."/>
            <person name="Rasmussen C."/>
            <person name="Metzenberg R.L."/>
            <person name="Perkins D.D."/>
            <person name="Kroken S."/>
            <person name="Cogoni C."/>
            <person name="Macino G."/>
            <person name="Catcheside D."/>
            <person name="Li W."/>
            <person name="Pratt R.J."/>
            <person name="Osmani S.A."/>
            <person name="DeSouza C.P."/>
            <person name="Glass L."/>
            <person name="Orbach M.J."/>
            <person name="Berglund J.A."/>
            <person name="Voelker R."/>
            <person name="Yarden O."/>
            <person name="Plamann M."/>
            <person name="Seiler S."/>
            <person name="Dunlap J."/>
            <person name="Radford A."/>
            <person name="Aramayo R."/>
            <person name="Natvig D.O."/>
            <person name="Alex L.A."/>
            <person name="Mannhaupt G."/>
            <person name="Ebbole D.J."/>
            <person name="Freitag M."/>
            <person name="Paulsen I."/>
            <person name="Sachs M.S."/>
            <person name="Lander E.S."/>
            <person name="Nusbaum C."/>
            <person name="Birren B."/>
        </authorList>
    </citation>
    <scope>NUCLEOTIDE SEQUENCE [LARGE SCALE GENOMIC DNA]</scope>
    <source>
        <strain evidence="3">ATCC 24698 / 74-OR23-1A / CBS 708.71 / DSM 1257 / FGSC 987</strain>
    </source>
</reference>
<dbReference type="GeneID" id="3875031"/>
<dbReference type="VEuPathDB" id="FungiDB:NCU04974"/>
<dbReference type="EMBL" id="CM002239">
    <property type="protein sequence ID" value="EAA29648.2"/>
    <property type="molecule type" value="Genomic_DNA"/>
</dbReference>
<feature type="compositionally biased region" description="Basic residues" evidence="1">
    <location>
        <begin position="1"/>
        <end position="14"/>
    </location>
</feature>
<accession>Q7S2K2</accession>
<dbReference type="PaxDb" id="5141-EFNCRP00000004836"/>
<evidence type="ECO:0000313" key="2">
    <source>
        <dbReference type="EMBL" id="EAA29648.2"/>
    </source>
</evidence>
<dbReference type="AlphaFoldDB" id="Q7S2K2"/>
<dbReference type="RefSeq" id="XP_958884.2">
    <property type="nucleotide sequence ID" value="XM_953791.2"/>
</dbReference>
<protein>
    <submittedName>
        <fullName evidence="2">Uncharacterized protein</fullName>
    </submittedName>
</protein>
<organism evidence="2 3">
    <name type="scientific">Neurospora crassa (strain ATCC 24698 / 74-OR23-1A / CBS 708.71 / DSM 1257 / FGSC 987)</name>
    <dbReference type="NCBI Taxonomy" id="367110"/>
    <lineage>
        <taxon>Eukaryota</taxon>
        <taxon>Fungi</taxon>
        <taxon>Dikarya</taxon>
        <taxon>Ascomycota</taxon>
        <taxon>Pezizomycotina</taxon>
        <taxon>Sordariomycetes</taxon>
        <taxon>Sordariomycetidae</taxon>
        <taxon>Sordariales</taxon>
        <taxon>Sordariaceae</taxon>
        <taxon>Neurospora</taxon>
    </lineage>
</organism>
<evidence type="ECO:0000256" key="1">
    <source>
        <dbReference type="SAM" id="MobiDB-lite"/>
    </source>
</evidence>
<sequence>MPSKKPKSGRLRGRPPKDTANPVNKGKRTVSFNMQGLEDNDNEPDIAIHRVAACPHPMFNILPLLDILLLDTRLLDTSLLLDILLIDILLDTRLSPRYFRLVLLHPGTNTGSEFNTRPTFLAYPTS</sequence>